<dbReference type="InterPro" id="IPR002931">
    <property type="entry name" value="Transglutaminase-like"/>
</dbReference>
<dbReference type="Pfam" id="PF01841">
    <property type="entry name" value="Transglut_core"/>
    <property type="match status" value="1"/>
</dbReference>
<evidence type="ECO:0000313" key="3">
    <source>
        <dbReference type="EMBL" id="ERK04009.1"/>
    </source>
</evidence>
<protein>
    <submittedName>
        <fullName evidence="3">Transglutaminase-like protein</fullName>
    </submittedName>
</protein>
<dbReference type="Gene3D" id="3.10.620.30">
    <property type="match status" value="1"/>
</dbReference>
<dbReference type="InterPro" id="IPR038765">
    <property type="entry name" value="Papain-like_cys_pep_sf"/>
</dbReference>
<dbReference type="PANTHER" id="PTHR35532:SF5">
    <property type="entry name" value="CARBOHYDRATE-BINDING DOMAIN-CONTAINING PROTEIN"/>
    <property type="match status" value="1"/>
</dbReference>
<keyword evidence="4" id="KW-1185">Reference proteome</keyword>
<accession>U2MXR7</accession>
<feature type="signal peptide" evidence="1">
    <location>
        <begin position="1"/>
        <end position="35"/>
    </location>
</feature>
<dbReference type="Gene3D" id="2.60.40.1120">
    <property type="entry name" value="Carboxypeptidase-like, regulatory domain"/>
    <property type="match status" value="1"/>
</dbReference>
<comment type="caution">
    <text evidence="3">The sequence shown here is derived from an EMBL/GenBank/DDBJ whole genome shotgun (WGS) entry which is preliminary data.</text>
</comment>
<keyword evidence="1" id="KW-0732">Signal</keyword>
<evidence type="ECO:0000256" key="1">
    <source>
        <dbReference type="SAM" id="SignalP"/>
    </source>
</evidence>
<dbReference type="PATRIC" id="fig|1081904.3.peg.264"/>
<feature type="domain" description="Transglutaminase-like" evidence="2">
    <location>
        <begin position="190"/>
        <end position="249"/>
    </location>
</feature>
<dbReference type="SUPFAM" id="SSF54001">
    <property type="entry name" value="Cysteine proteinases"/>
    <property type="match status" value="1"/>
</dbReference>
<dbReference type="EMBL" id="AWET01000007">
    <property type="protein sequence ID" value="ERK04009.1"/>
    <property type="molecule type" value="Genomic_DNA"/>
</dbReference>
<evidence type="ECO:0000259" key="2">
    <source>
        <dbReference type="SMART" id="SM00460"/>
    </source>
</evidence>
<dbReference type="Proteomes" id="UP000016600">
    <property type="component" value="Unassembled WGS sequence"/>
</dbReference>
<dbReference type="AlphaFoldDB" id="U2MXR7"/>
<evidence type="ECO:0000313" key="4">
    <source>
        <dbReference type="Proteomes" id="UP000016600"/>
    </source>
</evidence>
<gene>
    <name evidence="3" type="ORF">HMPREF1218_0290</name>
</gene>
<reference evidence="3 4" key="1">
    <citation type="submission" date="2013-08" db="EMBL/GenBank/DDBJ databases">
        <authorList>
            <person name="Durkin A.S."/>
            <person name="Haft D.R."/>
            <person name="McCorrison J."/>
            <person name="Torralba M."/>
            <person name="Gillis M."/>
            <person name="Haft D.H."/>
            <person name="Methe B."/>
            <person name="Sutton G."/>
            <person name="Nelson K.E."/>
        </authorList>
    </citation>
    <scope>NUCLEOTIDE SEQUENCE [LARGE SCALE GENOMIC DNA]</scope>
    <source>
        <strain evidence="3 4">F0068</strain>
    </source>
</reference>
<sequence>MQNGVYPASFRISTAHSMKRLILSLSVLLTCLSIAADNHFLSDPTYRTKVEKAFRQKINLVGSRFFNLSGQQATPKEREALEFLYAYMPLADATDYPTTYYLDNVRASFRTQQEMPWGQKVPELLFRHFVLPIRVNNENLDNSRSEFYQALKDRVKGLSMYDAILEVNHWCHEHVTYQPSDARTSSPLASMRTATGRCGEESTFTVAALRAIGIPARQVYTPRWAHTDDNHAWVEAWADGRWYFLGACEPEAVLNLGWFNAPASRAMLMHTRAFGDYNGPEEVMLRTSNFTEINLIGNYAATARTDFTVVDHVGKPISQARVDFKIYNYAEFFTVVTKYTDTKGRTFLTSGLGDMLVWASKDGWYGFSKASFGKDKQITIRLDRCAATDNRRQRYPAQVFDIVPPVEKVMLPDVPEDKRQANLRRFAYEDSVRTAYTSTFYNEETARKAALENGLPADSIITFLVKARGNHAVILSFLVRHKDRSARAFNLLRSLSDKDLRDIPTEILEDNFNASSDEVCPRVEDEMIIAPFKQQLEKAFDKQTANRFRANPAQLVKWVKANLRLYPDPKALRIAQTPIGVWHARLTDTRSRDIFFVDVARSLGIPARKDVVTSKVQYRENGHWIDVNFDAVQQQAAPTGTLTLTYQPTKYLDDPKYYRHFTISKIENGTTSLLNFYDGTSDESNGTQWSNTFKNGARLDVGTYLLTTGTRLANGSVLANTQIFTIRPGKTTTLPLDVRTSTDEVSVIGSFDSESRFSKDGKDVSILSQTGRGYFVVGILGMGQEPTNHALRDIANVKSSLNKWGRPLVLLFENEADAAKFNAKDFGELPANTIFGIDRDGSIKRQITAQMKLQTDRLLPIFIIADTFNRIVFVSQGYTIGLGEQLQKVINKL</sequence>
<proteinExistence type="predicted"/>
<dbReference type="PANTHER" id="PTHR35532">
    <property type="entry name" value="SIMILAR TO POLYHYDROXYALKANOATE DEPOLYMERASE"/>
    <property type="match status" value="1"/>
</dbReference>
<name>U2MXR7_9BACT</name>
<organism evidence="3 4">
    <name type="scientific">Hoylesella pleuritidis F0068</name>
    <dbReference type="NCBI Taxonomy" id="1081904"/>
    <lineage>
        <taxon>Bacteria</taxon>
        <taxon>Pseudomonadati</taxon>
        <taxon>Bacteroidota</taxon>
        <taxon>Bacteroidia</taxon>
        <taxon>Bacteroidales</taxon>
        <taxon>Prevotellaceae</taxon>
        <taxon>Hoylesella</taxon>
    </lineage>
</organism>
<dbReference type="SMART" id="SM00460">
    <property type="entry name" value="TGc"/>
    <property type="match status" value="1"/>
</dbReference>
<feature type="chain" id="PRO_5004631231" evidence="1">
    <location>
        <begin position="36"/>
        <end position="893"/>
    </location>
</feature>